<comment type="similarity">
    <text evidence="1">Belongs to the aldolase class II family.</text>
</comment>
<dbReference type="Gene3D" id="3.40.225.10">
    <property type="entry name" value="Class II aldolase/adducin N-terminal domain"/>
    <property type="match status" value="1"/>
</dbReference>
<name>A0A2P9AG80_9HYPH</name>
<dbReference type="GO" id="GO:0005856">
    <property type="term" value="C:cytoskeleton"/>
    <property type="evidence" value="ECO:0007669"/>
    <property type="project" value="TreeGrafter"/>
</dbReference>
<proteinExistence type="inferred from homology"/>
<dbReference type="SUPFAM" id="SSF53639">
    <property type="entry name" value="AraD/HMP-PK domain-like"/>
    <property type="match status" value="1"/>
</dbReference>
<accession>A0A2P9AG80</accession>
<dbReference type="AlphaFoldDB" id="A0A2P9AG80"/>
<dbReference type="PANTHER" id="PTHR10672">
    <property type="entry name" value="ADDUCIN"/>
    <property type="match status" value="1"/>
</dbReference>
<dbReference type="Pfam" id="PF00596">
    <property type="entry name" value="Aldolase_II"/>
    <property type="match status" value="1"/>
</dbReference>
<dbReference type="NCBIfam" id="NF005451">
    <property type="entry name" value="PRK07044.1"/>
    <property type="match status" value="1"/>
</dbReference>
<keyword evidence="4" id="KW-1185">Reference proteome</keyword>
<protein>
    <submittedName>
        <fullName evidence="3">Putative aldolase class 2 protein CC_1201</fullName>
    </submittedName>
</protein>
<organism evidence="3 4">
    <name type="scientific">Mesorhizobium delmotii</name>
    <dbReference type="NCBI Taxonomy" id="1631247"/>
    <lineage>
        <taxon>Bacteria</taxon>
        <taxon>Pseudomonadati</taxon>
        <taxon>Pseudomonadota</taxon>
        <taxon>Alphaproteobacteria</taxon>
        <taxon>Hyphomicrobiales</taxon>
        <taxon>Phyllobacteriaceae</taxon>
        <taxon>Mesorhizobium</taxon>
    </lineage>
</organism>
<dbReference type="SMART" id="SM01007">
    <property type="entry name" value="Aldolase_II"/>
    <property type="match status" value="1"/>
</dbReference>
<gene>
    <name evidence="3" type="ORF">BQ8482_130044</name>
</gene>
<dbReference type="PANTHER" id="PTHR10672:SF3">
    <property type="entry name" value="PROTEIN HU-LI TAI SHAO"/>
    <property type="match status" value="1"/>
</dbReference>
<dbReference type="GO" id="GO:0051015">
    <property type="term" value="F:actin filament binding"/>
    <property type="evidence" value="ECO:0007669"/>
    <property type="project" value="TreeGrafter"/>
</dbReference>
<evidence type="ECO:0000259" key="2">
    <source>
        <dbReference type="SMART" id="SM01007"/>
    </source>
</evidence>
<dbReference type="EMBL" id="FUIG01000019">
    <property type="protein sequence ID" value="SJM30145.1"/>
    <property type="molecule type" value="Genomic_DNA"/>
</dbReference>
<evidence type="ECO:0000313" key="4">
    <source>
        <dbReference type="Proteomes" id="UP000245698"/>
    </source>
</evidence>
<dbReference type="InterPro" id="IPR001303">
    <property type="entry name" value="Aldolase_II/adducin_N"/>
</dbReference>
<evidence type="ECO:0000313" key="3">
    <source>
        <dbReference type="EMBL" id="SJM30145.1"/>
    </source>
</evidence>
<evidence type="ECO:0000256" key="1">
    <source>
        <dbReference type="ARBA" id="ARBA00037961"/>
    </source>
</evidence>
<dbReference type="InterPro" id="IPR036409">
    <property type="entry name" value="Aldolase_II/adducin_N_sf"/>
</dbReference>
<reference evidence="4" key="1">
    <citation type="submission" date="2016-12" db="EMBL/GenBank/DDBJ databases">
        <authorList>
            <person name="Brunel B."/>
        </authorList>
    </citation>
    <scope>NUCLEOTIDE SEQUENCE [LARGE SCALE GENOMIC DNA]</scope>
</reference>
<sequence length="257" mass="27883">MSASMGEVGNDTDISEEEQTLRVDLAAAYRLADHFGWGDLTSAHFSAAIPGEKNVFLVNPYPSYFHQLCASHLIKLNMDGKQVGGPPSNVNPAGFTIHSAVHMARPDAGCVMHVHTVAGMALSALDCGLLPLTQHALIFNESIGYHDYEGIADDLAERERLVADLANHKAVILRNHGFLVVGRTIPEAFKTMFYLEKAATAQLMAMAACASGAKMVQPKPEVCKKTAAQYREFGVFGTDDWPGHLKTLDAQDPSFRN</sequence>
<dbReference type="RefSeq" id="WP_123147669.1">
    <property type="nucleotide sequence ID" value="NZ_FUIG01000019.1"/>
</dbReference>
<feature type="domain" description="Class II aldolase/adducin N-terminal" evidence="2">
    <location>
        <begin position="23"/>
        <end position="203"/>
    </location>
</feature>
<dbReference type="Proteomes" id="UP000245698">
    <property type="component" value="Unassembled WGS sequence"/>
</dbReference>
<dbReference type="InterPro" id="IPR051017">
    <property type="entry name" value="Aldolase-II_Adducin_sf"/>
</dbReference>